<dbReference type="InterPro" id="IPR027027">
    <property type="entry name" value="GOSR2/Membrin/Bos1"/>
</dbReference>
<evidence type="ECO:0000256" key="7">
    <source>
        <dbReference type="ARBA" id="ARBA00023034"/>
    </source>
</evidence>
<dbReference type="Pfam" id="PF12352">
    <property type="entry name" value="V-SNARE_C"/>
    <property type="match status" value="1"/>
</dbReference>
<evidence type="ECO:0000313" key="11">
    <source>
        <dbReference type="EMBL" id="ORZ04549.1"/>
    </source>
</evidence>
<dbReference type="AlphaFoldDB" id="A0A1Y2GBJ5"/>
<evidence type="ECO:0000256" key="9">
    <source>
        <dbReference type="SAM" id="MobiDB-lite"/>
    </source>
</evidence>
<comment type="subcellular location">
    <subcellularLocation>
        <location evidence="1">Golgi apparatus membrane</location>
        <topology evidence="1">Single-pass type IV membrane protein</topology>
    </subcellularLocation>
</comment>
<evidence type="ECO:0000313" key="12">
    <source>
        <dbReference type="Proteomes" id="UP000193648"/>
    </source>
</evidence>
<feature type="region of interest" description="Disordered" evidence="9">
    <location>
        <begin position="1"/>
        <end position="26"/>
    </location>
</feature>
<dbReference type="GO" id="GO:0000139">
    <property type="term" value="C:Golgi membrane"/>
    <property type="evidence" value="ECO:0007669"/>
    <property type="project" value="UniProtKB-SubCell"/>
</dbReference>
<feature type="transmembrane region" description="Helical" evidence="10">
    <location>
        <begin position="267"/>
        <end position="284"/>
    </location>
</feature>
<evidence type="ECO:0000256" key="8">
    <source>
        <dbReference type="ARBA" id="ARBA00023136"/>
    </source>
</evidence>
<keyword evidence="8 10" id="KW-0472">Membrane</keyword>
<accession>A0A1Y2GBJ5</accession>
<evidence type="ECO:0000256" key="1">
    <source>
        <dbReference type="ARBA" id="ARBA00004409"/>
    </source>
</evidence>
<evidence type="ECO:0008006" key="13">
    <source>
        <dbReference type="Google" id="ProtNLM"/>
    </source>
</evidence>
<dbReference type="GO" id="GO:0048219">
    <property type="term" value="P:inter-Golgi cisterna vesicle-mediated transport"/>
    <property type="evidence" value="ECO:0007669"/>
    <property type="project" value="TreeGrafter"/>
</dbReference>
<name>A0A1Y2GBJ5_9FUNG</name>
<dbReference type="RefSeq" id="XP_021876595.1">
    <property type="nucleotide sequence ID" value="XM_022021107.1"/>
</dbReference>
<keyword evidence="6 10" id="KW-1133">Transmembrane helix</keyword>
<dbReference type="InterPro" id="IPR023601">
    <property type="entry name" value="Golgi_SNAP_su1"/>
</dbReference>
<evidence type="ECO:0000256" key="2">
    <source>
        <dbReference type="ARBA" id="ARBA00008473"/>
    </source>
</evidence>
<dbReference type="GO" id="GO:0005484">
    <property type="term" value="F:SNAP receptor activity"/>
    <property type="evidence" value="ECO:0007669"/>
    <property type="project" value="InterPro"/>
</dbReference>
<feature type="region of interest" description="Disordered" evidence="9">
    <location>
        <begin position="82"/>
        <end position="102"/>
    </location>
</feature>
<dbReference type="GO" id="GO:0006888">
    <property type="term" value="P:endoplasmic reticulum to Golgi vesicle-mediated transport"/>
    <property type="evidence" value="ECO:0007669"/>
    <property type="project" value="InterPro"/>
</dbReference>
<keyword evidence="4 10" id="KW-0812">Transmembrane</keyword>
<dbReference type="GO" id="GO:0015031">
    <property type="term" value="P:protein transport"/>
    <property type="evidence" value="ECO:0007669"/>
    <property type="project" value="UniProtKB-KW"/>
</dbReference>
<reference evidence="11 12" key="1">
    <citation type="submission" date="2016-07" db="EMBL/GenBank/DDBJ databases">
        <title>Pervasive Adenine N6-methylation of Active Genes in Fungi.</title>
        <authorList>
            <consortium name="DOE Joint Genome Institute"/>
            <person name="Mondo S.J."/>
            <person name="Dannebaum R.O."/>
            <person name="Kuo R.C."/>
            <person name="Labutti K."/>
            <person name="Haridas S."/>
            <person name="Kuo A."/>
            <person name="Salamov A."/>
            <person name="Ahrendt S.R."/>
            <person name="Lipzen A."/>
            <person name="Sullivan W."/>
            <person name="Andreopoulos W.B."/>
            <person name="Clum A."/>
            <person name="Lindquist E."/>
            <person name="Daum C."/>
            <person name="Ramamoorthy G.K."/>
            <person name="Gryganskyi A."/>
            <person name="Culley D."/>
            <person name="Magnuson J.K."/>
            <person name="James T.Y."/>
            <person name="O'Malley M.A."/>
            <person name="Stajich J.E."/>
            <person name="Spatafora J.W."/>
            <person name="Visel A."/>
            <person name="Grigoriev I.V."/>
        </authorList>
    </citation>
    <scope>NUCLEOTIDE SEQUENCE [LARGE SCALE GENOMIC DNA]</scope>
    <source>
        <strain evidence="11 12">NRRL 3116</strain>
    </source>
</reference>
<evidence type="ECO:0000256" key="4">
    <source>
        <dbReference type="ARBA" id="ARBA00022692"/>
    </source>
</evidence>
<keyword evidence="7" id="KW-0333">Golgi apparatus</keyword>
<evidence type="ECO:0000256" key="3">
    <source>
        <dbReference type="ARBA" id="ARBA00022448"/>
    </source>
</evidence>
<evidence type="ECO:0000256" key="5">
    <source>
        <dbReference type="ARBA" id="ARBA00022927"/>
    </source>
</evidence>
<dbReference type="STRING" id="64571.A0A1Y2GBJ5"/>
<proteinExistence type="inferred from homology"/>
<keyword evidence="5" id="KW-0653">Protein transport</keyword>
<keyword evidence="12" id="KW-1185">Reference proteome</keyword>
<dbReference type="InParanoid" id="A0A1Y2GBJ5"/>
<protein>
    <recommendedName>
        <fullName evidence="13">Golgi SNAP receptor complex member 1</fullName>
    </recommendedName>
</protein>
<dbReference type="OrthoDB" id="422156at2759"/>
<dbReference type="EMBL" id="MCFF01000056">
    <property type="protein sequence ID" value="ORZ04549.1"/>
    <property type="molecule type" value="Genomic_DNA"/>
</dbReference>
<evidence type="ECO:0000256" key="6">
    <source>
        <dbReference type="ARBA" id="ARBA00022989"/>
    </source>
</evidence>
<dbReference type="Proteomes" id="UP000193648">
    <property type="component" value="Unassembled WGS sequence"/>
</dbReference>
<dbReference type="GO" id="GO:0031201">
    <property type="term" value="C:SNARE complex"/>
    <property type="evidence" value="ECO:0007669"/>
    <property type="project" value="TreeGrafter"/>
</dbReference>
<dbReference type="GO" id="GO:0006906">
    <property type="term" value="P:vesicle fusion"/>
    <property type="evidence" value="ECO:0007669"/>
    <property type="project" value="TreeGrafter"/>
</dbReference>
<dbReference type="GO" id="GO:0005797">
    <property type="term" value="C:Golgi medial cisterna"/>
    <property type="evidence" value="ECO:0007669"/>
    <property type="project" value="TreeGrafter"/>
</dbReference>
<evidence type="ECO:0000256" key="10">
    <source>
        <dbReference type="SAM" id="Phobius"/>
    </source>
</evidence>
<dbReference type="PANTHER" id="PTHR21094">
    <property type="entry name" value="GOS-28 SNARE- RELATED"/>
    <property type="match status" value="1"/>
</dbReference>
<comment type="caution">
    <text evidence="11">The sequence shown here is derived from an EMBL/GenBank/DDBJ whole genome shotgun (WGS) entry which is preliminary data.</text>
</comment>
<dbReference type="GO" id="GO:0005801">
    <property type="term" value="C:cis-Golgi network"/>
    <property type="evidence" value="ECO:0007669"/>
    <property type="project" value="InterPro"/>
</dbReference>
<comment type="similarity">
    <text evidence="2">Belongs to the GOSR1 family.</text>
</comment>
<dbReference type="PANTHER" id="PTHR21094:SF2">
    <property type="entry name" value="GOLGI SNAP RECEPTOR COMPLEX MEMBER 1"/>
    <property type="match status" value="1"/>
</dbReference>
<sequence>MQKTTPSRTPIYKDAPLNSHSPSVSPALSNASLAIAQATGTAIPTWDTLRKDARHVEIEIESKLTTLSKSVVKINQVGRQQIAPVPSESGQDSGAGVTATPEELEKSIEDLLAKLNRLVDAMSGHIETHTQTNGQAPLTMVHTLQKHRDSLHDYTKEYKKTCQNVRAARDHAQLLSSVQEDISVFKNGASGSMSATDYLLNERSRIDGSHRLADSALEQAYATHDDLRRQGSALQNVNQRINNVASQLPGVGQLIGKIQSRKNRDNVILSCVIGSCVVFVLYTIM</sequence>
<dbReference type="PIRSF" id="PIRSF028865">
    <property type="entry name" value="Membrin-2"/>
    <property type="match status" value="1"/>
</dbReference>
<gene>
    <name evidence="11" type="ORF">BCR41DRAFT_312974</name>
</gene>
<organism evidence="11 12">
    <name type="scientific">Lobosporangium transversale</name>
    <dbReference type="NCBI Taxonomy" id="64571"/>
    <lineage>
        <taxon>Eukaryota</taxon>
        <taxon>Fungi</taxon>
        <taxon>Fungi incertae sedis</taxon>
        <taxon>Mucoromycota</taxon>
        <taxon>Mortierellomycotina</taxon>
        <taxon>Mortierellomycetes</taxon>
        <taxon>Mortierellales</taxon>
        <taxon>Mortierellaceae</taxon>
        <taxon>Lobosporangium</taxon>
    </lineage>
</organism>
<dbReference type="GeneID" id="33562951"/>
<keyword evidence="3" id="KW-0813">Transport</keyword>